<evidence type="ECO:0000313" key="19">
    <source>
        <dbReference type="Proteomes" id="UP000009047"/>
    </source>
</evidence>
<keyword evidence="19" id="KW-1185">Reference proteome</keyword>
<dbReference type="PANTHER" id="PTHR10520:SF12">
    <property type="entry name" value="TRIFUNCTIONAL PURINE BIOSYNTHETIC PROTEIN ADENOSINE-3"/>
    <property type="match status" value="1"/>
</dbReference>
<dbReference type="PANTHER" id="PTHR10520">
    <property type="entry name" value="TRIFUNCTIONAL PURINE BIOSYNTHETIC PROTEIN ADENOSINE-3-RELATED"/>
    <property type="match status" value="1"/>
</dbReference>
<dbReference type="NCBIfam" id="TIGR00878">
    <property type="entry name" value="purM"/>
    <property type="match status" value="1"/>
</dbReference>
<dbReference type="Proteomes" id="UP000009047">
    <property type="component" value="Chromosome"/>
</dbReference>
<comment type="similarity">
    <text evidence="3 15">Belongs to the AIR synthase family.</text>
</comment>
<dbReference type="OrthoDB" id="9777881at2"/>
<dbReference type="GO" id="GO:0004637">
    <property type="term" value="F:phosphoribosylamine-glycine ligase activity"/>
    <property type="evidence" value="ECO:0007669"/>
    <property type="project" value="TreeGrafter"/>
</dbReference>
<dbReference type="GO" id="GO:0046084">
    <property type="term" value="P:adenine biosynthetic process"/>
    <property type="evidence" value="ECO:0007669"/>
    <property type="project" value="TreeGrafter"/>
</dbReference>
<dbReference type="GO" id="GO:0005524">
    <property type="term" value="F:ATP binding"/>
    <property type="evidence" value="ECO:0007669"/>
    <property type="project" value="UniProtKB-KW"/>
</dbReference>
<evidence type="ECO:0000256" key="4">
    <source>
        <dbReference type="ARBA" id="ARBA00013047"/>
    </source>
</evidence>
<keyword evidence="6 15" id="KW-0963">Cytoplasm</keyword>
<evidence type="ECO:0000256" key="13">
    <source>
        <dbReference type="ARBA" id="ARBA00033093"/>
    </source>
</evidence>
<dbReference type="InterPro" id="IPR036676">
    <property type="entry name" value="PurM-like_C_sf"/>
</dbReference>
<evidence type="ECO:0000256" key="12">
    <source>
        <dbReference type="ARBA" id="ARBA00032931"/>
    </source>
</evidence>
<dbReference type="EC" id="6.3.3.1" evidence="4 15"/>
<evidence type="ECO:0000256" key="7">
    <source>
        <dbReference type="ARBA" id="ARBA00022598"/>
    </source>
</evidence>
<evidence type="ECO:0000256" key="3">
    <source>
        <dbReference type="ARBA" id="ARBA00010280"/>
    </source>
</evidence>
<evidence type="ECO:0000256" key="2">
    <source>
        <dbReference type="ARBA" id="ARBA00004686"/>
    </source>
</evidence>
<evidence type="ECO:0000256" key="10">
    <source>
        <dbReference type="ARBA" id="ARBA00022840"/>
    </source>
</evidence>
<evidence type="ECO:0000313" key="18">
    <source>
        <dbReference type="EMBL" id="ADK84617.1"/>
    </source>
</evidence>
<dbReference type="SUPFAM" id="SSF56042">
    <property type="entry name" value="PurM C-terminal domain-like"/>
    <property type="match status" value="1"/>
</dbReference>
<dbReference type="GO" id="GO:0006189">
    <property type="term" value="P:'de novo' IMP biosynthetic process"/>
    <property type="evidence" value="ECO:0007669"/>
    <property type="project" value="UniProtKB-UniRule"/>
</dbReference>
<dbReference type="EMBL" id="CP002085">
    <property type="protein sequence ID" value="ADK84617.1"/>
    <property type="molecule type" value="Genomic_DNA"/>
</dbReference>
<dbReference type="InterPro" id="IPR036921">
    <property type="entry name" value="PurM-like_N_sf"/>
</dbReference>
<dbReference type="HOGENOM" id="CLU_047116_0_0_7"/>
<feature type="domain" description="PurM-like C-terminal" evidence="17">
    <location>
        <begin position="178"/>
        <end position="341"/>
    </location>
</feature>
<dbReference type="eggNOG" id="COG0150">
    <property type="taxonomic scope" value="Bacteria"/>
</dbReference>
<evidence type="ECO:0000256" key="15">
    <source>
        <dbReference type="HAMAP-Rule" id="MF_00741"/>
    </source>
</evidence>
<dbReference type="FunFam" id="3.90.650.10:FF:000011">
    <property type="entry name" value="Phosphoribosylformylglycinamidine cyclo-ligase"/>
    <property type="match status" value="1"/>
</dbReference>
<dbReference type="InterPro" id="IPR016188">
    <property type="entry name" value="PurM-like_N"/>
</dbReference>
<dbReference type="GO" id="GO:0005829">
    <property type="term" value="C:cytosol"/>
    <property type="evidence" value="ECO:0007669"/>
    <property type="project" value="TreeGrafter"/>
</dbReference>
<name>E1QG07_DESB2</name>
<comment type="catalytic activity">
    <reaction evidence="14 15">
        <text>2-formamido-N(1)-(5-O-phospho-beta-D-ribosyl)acetamidine + ATP = 5-amino-1-(5-phospho-beta-D-ribosyl)imidazole + ADP + phosphate + H(+)</text>
        <dbReference type="Rhea" id="RHEA:23032"/>
        <dbReference type="ChEBI" id="CHEBI:15378"/>
        <dbReference type="ChEBI" id="CHEBI:30616"/>
        <dbReference type="ChEBI" id="CHEBI:43474"/>
        <dbReference type="ChEBI" id="CHEBI:137981"/>
        <dbReference type="ChEBI" id="CHEBI:147287"/>
        <dbReference type="ChEBI" id="CHEBI:456216"/>
        <dbReference type="EC" id="6.3.3.1"/>
    </reaction>
</comment>
<comment type="subcellular location">
    <subcellularLocation>
        <location evidence="1 15">Cytoplasm</location>
    </subcellularLocation>
</comment>
<dbReference type="SUPFAM" id="SSF55326">
    <property type="entry name" value="PurM N-terminal domain-like"/>
    <property type="match status" value="1"/>
</dbReference>
<keyword evidence="7 15" id="KW-0436">Ligase</keyword>
<dbReference type="InterPro" id="IPR004733">
    <property type="entry name" value="PurM_cligase"/>
</dbReference>
<evidence type="ECO:0000256" key="8">
    <source>
        <dbReference type="ARBA" id="ARBA00022741"/>
    </source>
</evidence>
<dbReference type="UniPathway" id="UPA00074">
    <property type="reaction ID" value="UER00129"/>
</dbReference>
<reference evidence="18 19" key="1">
    <citation type="journal article" date="2010" name="Stand. Genomic Sci.">
        <title>Complete genome sequence of Desulfarculus baarsii type strain (2st14).</title>
        <authorList>
            <person name="Sun H."/>
            <person name="Spring S."/>
            <person name="Lapidus A."/>
            <person name="Davenport K."/>
            <person name="Del Rio T.G."/>
            <person name="Tice H."/>
            <person name="Nolan M."/>
            <person name="Copeland A."/>
            <person name="Cheng J.F."/>
            <person name="Lucas S."/>
            <person name="Tapia R."/>
            <person name="Goodwin L."/>
            <person name="Pitluck S."/>
            <person name="Ivanova N."/>
            <person name="Pagani I."/>
            <person name="Mavromatis K."/>
            <person name="Ovchinnikova G."/>
            <person name="Pati A."/>
            <person name="Chen A."/>
            <person name="Palaniappan K."/>
            <person name="Hauser L."/>
            <person name="Chang Y.J."/>
            <person name="Jeffries C.D."/>
            <person name="Detter J.C."/>
            <person name="Han C."/>
            <person name="Rohde M."/>
            <person name="Brambilla E."/>
            <person name="Goker M."/>
            <person name="Woyke T."/>
            <person name="Bristow J."/>
            <person name="Eisen J.A."/>
            <person name="Markowitz V."/>
            <person name="Hugenholtz P."/>
            <person name="Kyrpides N.C."/>
            <person name="Klenk H.P."/>
            <person name="Land M."/>
        </authorList>
    </citation>
    <scope>NUCLEOTIDE SEQUENCE [LARGE SCALE GENOMIC DNA]</scope>
    <source>
        <strain evidence="19">ATCC 33931 / DSM 2075 / LMG 7858 / VKM B-1802 / 2st14</strain>
    </source>
</reference>
<dbReference type="FunFam" id="3.30.1330.10:FF:000001">
    <property type="entry name" value="Phosphoribosylformylglycinamidine cyclo-ligase"/>
    <property type="match status" value="1"/>
</dbReference>
<dbReference type="KEGG" id="dbr:Deba_1249"/>
<evidence type="ECO:0000259" key="17">
    <source>
        <dbReference type="Pfam" id="PF02769"/>
    </source>
</evidence>
<proteinExistence type="inferred from homology"/>
<gene>
    <name evidence="15" type="primary">purM</name>
    <name evidence="18" type="ordered locus">Deba_1249</name>
</gene>
<dbReference type="RefSeq" id="WP_013258071.1">
    <property type="nucleotide sequence ID" value="NC_014365.1"/>
</dbReference>
<accession>E1QG07</accession>
<keyword evidence="9 15" id="KW-0658">Purine biosynthesis</keyword>
<keyword evidence="10 15" id="KW-0067">ATP-binding</keyword>
<keyword evidence="8 15" id="KW-0547">Nucleotide-binding</keyword>
<dbReference type="CDD" id="cd02196">
    <property type="entry name" value="PurM"/>
    <property type="match status" value="1"/>
</dbReference>
<dbReference type="HAMAP" id="MF_00741">
    <property type="entry name" value="AIRS"/>
    <property type="match status" value="1"/>
</dbReference>
<dbReference type="GO" id="GO:0004641">
    <property type="term" value="F:phosphoribosylformylglycinamidine cyclo-ligase activity"/>
    <property type="evidence" value="ECO:0007669"/>
    <property type="project" value="UniProtKB-UniRule"/>
</dbReference>
<comment type="pathway">
    <text evidence="2 15">Purine metabolism; IMP biosynthesis via de novo pathway; 5-amino-1-(5-phospho-D-ribosyl)imidazole from N(2)-formyl-N(1)-(5-phospho-D-ribosyl)glycinamide: step 2/2.</text>
</comment>
<dbReference type="Gene3D" id="3.30.1330.10">
    <property type="entry name" value="PurM-like, N-terminal domain"/>
    <property type="match status" value="1"/>
</dbReference>
<dbReference type="STRING" id="644282.Deba_1249"/>
<dbReference type="Pfam" id="PF02769">
    <property type="entry name" value="AIRS_C"/>
    <property type="match status" value="1"/>
</dbReference>
<dbReference type="Gene3D" id="3.90.650.10">
    <property type="entry name" value="PurM-like C-terminal domain"/>
    <property type="match status" value="1"/>
</dbReference>
<protein>
    <recommendedName>
        <fullName evidence="5 15">Phosphoribosylformylglycinamidine cyclo-ligase</fullName>
        <ecNumber evidence="4 15">6.3.3.1</ecNumber>
    </recommendedName>
    <alternativeName>
        <fullName evidence="12 15">AIR synthase</fullName>
    </alternativeName>
    <alternativeName>
        <fullName evidence="13 15">AIRS</fullName>
    </alternativeName>
    <alternativeName>
        <fullName evidence="11 15">Phosphoribosyl-aminoimidazole synthetase</fullName>
    </alternativeName>
</protein>
<evidence type="ECO:0000256" key="9">
    <source>
        <dbReference type="ARBA" id="ARBA00022755"/>
    </source>
</evidence>
<evidence type="ECO:0000256" key="5">
    <source>
        <dbReference type="ARBA" id="ARBA00020367"/>
    </source>
</evidence>
<organism evidence="18 19">
    <name type="scientific">Desulfarculus baarsii (strain ATCC 33931 / DSM 2075 / LMG 7858 / VKM B-1802 / 2st14)</name>
    <dbReference type="NCBI Taxonomy" id="644282"/>
    <lineage>
        <taxon>Bacteria</taxon>
        <taxon>Pseudomonadati</taxon>
        <taxon>Thermodesulfobacteriota</taxon>
        <taxon>Desulfarculia</taxon>
        <taxon>Desulfarculales</taxon>
        <taxon>Desulfarculaceae</taxon>
        <taxon>Desulfarculus</taxon>
    </lineage>
</organism>
<evidence type="ECO:0000256" key="1">
    <source>
        <dbReference type="ARBA" id="ARBA00004496"/>
    </source>
</evidence>
<dbReference type="InterPro" id="IPR010918">
    <property type="entry name" value="PurM-like_C_dom"/>
</dbReference>
<evidence type="ECO:0000256" key="14">
    <source>
        <dbReference type="ARBA" id="ARBA00049057"/>
    </source>
</evidence>
<evidence type="ECO:0000259" key="16">
    <source>
        <dbReference type="Pfam" id="PF00586"/>
    </source>
</evidence>
<sequence length="349" mass="36933">MSAHDRYREAGVDIEKGNEFVRRISDMVKSTHTAAVMTGIGGFSGLYSLNTDKYQDPVLVSSTDGVGTKLKIAFMMNKHDTIGVDMVGMVLNDIVVTGAKPLFLLDYLATGKLEIGVAEQIIAGIVDGCKQAGCALIGGETAEMPGFYADGEYDLAGFGVGVADRSAIIDGSSINKNSALIGLASSGLHSNGYSLARRIVFDELGLGVDSVVDDLPGGSVGEVLLTPTKIYVEPVLNVMRNFALQGMANITGGGLLENLPRVLPESVGAVVRRGSWNIPPVFEFLRRAGKLDEHEMLRTFNSGLGMILLTPGDQADEVVARLAAMDQKASIIGETKPRAKGQDAVEIVD</sequence>
<evidence type="ECO:0000256" key="11">
    <source>
        <dbReference type="ARBA" id="ARBA00031908"/>
    </source>
</evidence>
<evidence type="ECO:0000256" key="6">
    <source>
        <dbReference type="ARBA" id="ARBA00022490"/>
    </source>
</evidence>
<feature type="domain" description="PurM-like N-terminal" evidence="16">
    <location>
        <begin position="57"/>
        <end position="163"/>
    </location>
</feature>
<dbReference type="AlphaFoldDB" id="E1QG07"/>
<dbReference type="Pfam" id="PF00586">
    <property type="entry name" value="AIRS"/>
    <property type="match status" value="1"/>
</dbReference>